<reference evidence="1" key="1">
    <citation type="journal article" date="2021" name="New Phytol.">
        <title>Evolutionary innovations through gain and loss of genes in the ectomycorrhizal Boletales.</title>
        <authorList>
            <person name="Wu G."/>
            <person name="Miyauchi S."/>
            <person name="Morin E."/>
            <person name="Kuo A."/>
            <person name="Drula E."/>
            <person name="Varga T."/>
            <person name="Kohler A."/>
            <person name="Feng B."/>
            <person name="Cao Y."/>
            <person name="Lipzen A."/>
            <person name="Daum C."/>
            <person name="Hundley H."/>
            <person name="Pangilinan J."/>
            <person name="Johnson J."/>
            <person name="Barry K."/>
            <person name="LaButti K."/>
            <person name="Ng V."/>
            <person name="Ahrendt S."/>
            <person name="Min B."/>
            <person name="Choi I.G."/>
            <person name="Park H."/>
            <person name="Plett J.M."/>
            <person name="Magnuson J."/>
            <person name="Spatafora J.W."/>
            <person name="Nagy L.G."/>
            <person name="Henrissat B."/>
            <person name="Grigoriev I.V."/>
            <person name="Yang Z.L."/>
            <person name="Xu J."/>
            <person name="Martin F.M."/>
        </authorList>
    </citation>
    <scope>NUCLEOTIDE SEQUENCE</scope>
    <source>
        <strain evidence="1">KUC20120723A-06</strain>
    </source>
</reference>
<accession>A0ACB8BE59</accession>
<organism evidence="1 2">
    <name type="scientific">Leucogyrophana mollusca</name>
    <dbReference type="NCBI Taxonomy" id="85980"/>
    <lineage>
        <taxon>Eukaryota</taxon>
        <taxon>Fungi</taxon>
        <taxon>Dikarya</taxon>
        <taxon>Basidiomycota</taxon>
        <taxon>Agaricomycotina</taxon>
        <taxon>Agaricomycetes</taxon>
        <taxon>Agaricomycetidae</taxon>
        <taxon>Boletales</taxon>
        <taxon>Boletales incertae sedis</taxon>
        <taxon>Leucogyrophana</taxon>
    </lineage>
</organism>
<protein>
    <submittedName>
        <fullName evidence="1">Uncharacterized protein</fullName>
    </submittedName>
</protein>
<keyword evidence="2" id="KW-1185">Reference proteome</keyword>
<name>A0ACB8BE59_9AGAM</name>
<evidence type="ECO:0000313" key="1">
    <source>
        <dbReference type="EMBL" id="KAH7923981.1"/>
    </source>
</evidence>
<dbReference type="Proteomes" id="UP000790709">
    <property type="component" value="Unassembled WGS sequence"/>
</dbReference>
<comment type="caution">
    <text evidence="1">The sequence shown here is derived from an EMBL/GenBank/DDBJ whole genome shotgun (WGS) entry which is preliminary data.</text>
</comment>
<evidence type="ECO:0000313" key="2">
    <source>
        <dbReference type="Proteomes" id="UP000790709"/>
    </source>
</evidence>
<proteinExistence type="predicted"/>
<gene>
    <name evidence="1" type="ORF">BV22DRAFT_1167136</name>
</gene>
<sequence>MTTVAESSQKAASGEGGSRKAGLSCSECRRSKLKCDRVFPCQSCIRRGCAAICPDGTLAATKGNKVLMAHAQRLTEQVKSMADRIKELEQALEESQKSDHGGNGAHPLLRGQKLQDNDVYNALPDLQTLFDQEVHEVSEAIGSLSIGQDGQAKYHGESAGSEAKPSHIITTDPKYLGLPFEVIDLCNAFPFGLKDCPYGKYQFLAFIPTHERALRLADLYYENFAWMYDPITRPDFVNTIINPIYGNTGIATLDSIHSHRLSVFFILLASGALYDNTTSAAVIAEQYHALSRAALSLDSILQEATCATVQALFMSIRYIYQSDRTNNEGRWLLMGVCARVAQIVKRDSAGWNLGHEEVQRRRILFWEIYTFDAWTSVVNGRPPALAVDHTDCRFPEDLDCVVKPSGAVEVGWHLWKFRYSASCLSISVQHVFSTRVPSYPVVLELDRKIRKFILPAHLQSPIQASEAGRAWSPEAPRAMQQYCALCERECNLLYIHRSYFAQAIRGASDNPLAHKYAPSVLATYRSASRLISSLQGLYAIHPIPMGRQWFFWSGIFSACIVLGALVVESPCCTLARNAIQELDQALVLYDEGSRYCRPPATLPMLEKLRHRAFAAFTAAKTGVPNPSGHSVSRNPSVPDELEVLGGRKSVITSTSPSTSPSSTSSGNASSEEFTRQLGSTHPSLLQYYQALGNPGLVLPATKDFEMGGMDPNAYYDSAAGMQDSFNTPSPFFDPALQASMTGYLQEAYANQNAGVAQQPAVYYHQQQPLQQQPQHQVAYGTIEPHNQEEVWRDFIHHLGLARR</sequence>
<dbReference type="EMBL" id="MU266437">
    <property type="protein sequence ID" value="KAH7923981.1"/>
    <property type="molecule type" value="Genomic_DNA"/>
</dbReference>